<evidence type="ECO:0000256" key="4">
    <source>
        <dbReference type="ARBA" id="ARBA00022723"/>
    </source>
</evidence>
<dbReference type="GO" id="GO:0061630">
    <property type="term" value="F:ubiquitin protein ligase activity"/>
    <property type="evidence" value="ECO:0007669"/>
    <property type="project" value="UniProtKB-EC"/>
</dbReference>
<evidence type="ECO:0000259" key="11">
    <source>
        <dbReference type="PROSITE" id="PS50089"/>
    </source>
</evidence>
<dbReference type="EMBL" id="BT077765">
    <property type="protein sequence ID" value="ACO12189.1"/>
    <property type="molecule type" value="mRNA"/>
</dbReference>
<evidence type="ECO:0000256" key="2">
    <source>
        <dbReference type="ARBA" id="ARBA00012483"/>
    </source>
</evidence>
<dbReference type="PANTHER" id="PTHR46077">
    <property type="entry name" value="E3 UBIQUITIN-PROTEIN LIGASE TOPORS"/>
    <property type="match status" value="1"/>
</dbReference>
<evidence type="ECO:0000256" key="3">
    <source>
        <dbReference type="ARBA" id="ARBA00022679"/>
    </source>
</evidence>
<feature type="region of interest" description="Disordered" evidence="10">
    <location>
        <begin position="64"/>
        <end position="91"/>
    </location>
</feature>
<dbReference type="EC" id="2.3.2.27" evidence="2"/>
<keyword evidence="4" id="KW-0479">Metal-binding</keyword>
<dbReference type="Pfam" id="PF13639">
    <property type="entry name" value="zf-RING_2"/>
    <property type="match status" value="1"/>
</dbReference>
<dbReference type="PANTHER" id="PTHR46077:SF1">
    <property type="entry name" value="TOP1 BINDING ARGININE_SERINE RICH PROTEIN, E3 UBIQUITIN LIGASE"/>
    <property type="match status" value="1"/>
</dbReference>
<dbReference type="GO" id="GO:0008270">
    <property type="term" value="F:zinc ion binding"/>
    <property type="evidence" value="ECO:0007669"/>
    <property type="project" value="UniProtKB-KW"/>
</dbReference>
<dbReference type="SMART" id="SM00184">
    <property type="entry name" value="RING"/>
    <property type="match status" value="1"/>
</dbReference>
<evidence type="ECO:0000256" key="1">
    <source>
        <dbReference type="ARBA" id="ARBA00000900"/>
    </source>
</evidence>
<feature type="domain" description="RING-type" evidence="11">
    <location>
        <begin position="5"/>
        <end position="46"/>
    </location>
</feature>
<keyword evidence="8" id="KW-0804">Transcription</keyword>
<comment type="catalytic activity">
    <reaction evidence="1">
        <text>S-ubiquitinyl-[E2 ubiquitin-conjugating enzyme]-L-cysteine + [acceptor protein]-L-lysine = [E2 ubiquitin-conjugating enzyme]-L-cysteine + N(6)-ubiquitinyl-[acceptor protein]-L-lysine.</text>
        <dbReference type="EC" id="2.3.2.27"/>
    </reaction>
</comment>
<protein>
    <recommendedName>
        <fullName evidence="2">RING-type E3 ubiquitin transferase</fullName>
        <ecNumber evidence="2">2.3.2.27</ecNumber>
    </recommendedName>
</protein>
<keyword evidence="3" id="KW-0808">Transferase</keyword>
<evidence type="ECO:0000256" key="6">
    <source>
        <dbReference type="ARBA" id="ARBA00022833"/>
    </source>
</evidence>
<sequence>MSEICTVCLEVPPRRNRSFGDPCLHVYCFQCLLEWSKVKKECPQCKTILSAIIYDVESDSVFKMHQLSSPPPPPPQSLNLEHREEDEEDSDEDAIDVINSDILFLLGLLNSGSA</sequence>
<evidence type="ECO:0000256" key="8">
    <source>
        <dbReference type="ARBA" id="ARBA00023163"/>
    </source>
</evidence>
<evidence type="ECO:0000256" key="7">
    <source>
        <dbReference type="ARBA" id="ARBA00023015"/>
    </source>
</evidence>
<gene>
    <name evidence="12" type="primary">ICP0</name>
</gene>
<evidence type="ECO:0000256" key="5">
    <source>
        <dbReference type="ARBA" id="ARBA00022771"/>
    </source>
</evidence>
<proteinExistence type="evidence at transcript level"/>
<evidence type="ECO:0000256" key="10">
    <source>
        <dbReference type="SAM" id="MobiDB-lite"/>
    </source>
</evidence>
<dbReference type="GO" id="GO:0000209">
    <property type="term" value="P:protein polyubiquitination"/>
    <property type="evidence" value="ECO:0007669"/>
    <property type="project" value="TreeGrafter"/>
</dbReference>
<reference evidence="12" key="1">
    <citation type="submission" date="2009-06" db="EMBL/GenBank/DDBJ databases">
        <title>Lepeophtheirus salmonis ESTs and full-length cDNAs.</title>
        <authorList>
            <person name="Yasuike M."/>
            <person name="von Schalburg K."/>
            <person name="Cooper G."/>
            <person name="Leong J."/>
            <person name="Jones S.R.M."/>
            <person name="Koop B.F."/>
        </authorList>
    </citation>
    <scope>NUCLEOTIDE SEQUENCE</scope>
    <source>
        <strain evidence="12">Pacific form</strain>
        <tissue evidence="12">Whole</tissue>
    </source>
</reference>
<dbReference type="GO" id="GO:0006513">
    <property type="term" value="P:protein monoubiquitination"/>
    <property type="evidence" value="ECO:0007669"/>
    <property type="project" value="TreeGrafter"/>
</dbReference>
<evidence type="ECO:0000256" key="9">
    <source>
        <dbReference type="PROSITE-ProRule" id="PRU00175"/>
    </source>
</evidence>
<dbReference type="InterPro" id="IPR013083">
    <property type="entry name" value="Znf_RING/FYVE/PHD"/>
</dbReference>
<accession>C1BRX1</accession>
<organism evidence="12">
    <name type="scientific">Lepeophtheirus salmonis</name>
    <name type="common">Salmon louse</name>
    <name type="synonym">Caligus salmonis</name>
    <dbReference type="NCBI Taxonomy" id="72036"/>
    <lineage>
        <taxon>Eukaryota</taxon>
        <taxon>Metazoa</taxon>
        <taxon>Ecdysozoa</taxon>
        <taxon>Arthropoda</taxon>
        <taxon>Crustacea</taxon>
        <taxon>Multicrustacea</taxon>
        <taxon>Hexanauplia</taxon>
        <taxon>Copepoda</taxon>
        <taxon>Siphonostomatoida</taxon>
        <taxon>Caligidae</taxon>
        <taxon>Lepeophtheirus</taxon>
    </lineage>
</organism>
<dbReference type="SUPFAM" id="SSF57850">
    <property type="entry name" value="RING/U-box"/>
    <property type="match status" value="1"/>
</dbReference>
<dbReference type="PROSITE" id="PS00518">
    <property type="entry name" value="ZF_RING_1"/>
    <property type="match status" value="1"/>
</dbReference>
<dbReference type="PROSITE" id="PS50089">
    <property type="entry name" value="ZF_RING_2"/>
    <property type="match status" value="1"/>
</dbReference>
<dbReference type="InterPro" id="IPR001841">
    <property type="entry name" value="Znf_RING"/>
</dbReference>
<dbReference type="InterPro" id="IPR017907">
    <property type="entry name" value="Znf_RING_CS"/>
</dbReference>
<dbReference type="EMBL" id="BT077350">
    <property type="protein sequence ID" value="ACO11774.1"/>
    <property type="molecule type" value="mRNA"/>
</dbReference>
<evidence type="ECO:0000313" key="12">
    <source>
        <dbReference type="EMBL" id="ACO11774.1"/>
    </source>
</evidence>
<keyword evidence="5 9" id="KW-0863">Zinc-finger</keyword>
<dbReference type="OrthoDB" id="365379at2759"/>
<name>C1BRX1_LEPSM</name>
<keyword evidence="6" id="KW-0862">Zinc</keyword>
<dbReference type="AlphaFoldDB" id="C1BRX1"/>
<keyword evidence="7" id="KW-0805">Transcription regulation</keyword>
<dbReference type="Gene3D" id="3.30.40.10">
    <property type="entry name" value="Zinc/RING finger domain, C3HC4 (zinc finger)"/>
    <property type="match status" value="1"/>
</dbReference>